<feature type="binding site" evidence="9">
    <location>
        <position position="52"/>
    </location>
    <ligand>
        <name>Mg(2+)</name>
        <dbReference type="ChEBI" id="CHEBI:18420"/>
    </ligand>
</feature>
<keyword evidence="6 9" id="KW-0067">ATP-binding</keyword>
<reference evidence="10" key="1">
    <citation type="submission" date="2020-10" db="EMBL/GenBank/DDBJ databases">
        <authorList>
            <person name="Gilroy R."/>
        </authorList>
    </citation>
    <scope>NUCLEOTIDE SEQUENCE</scope>
    <source>
        <strain evidence="10">1383</strain>
    </source>
</reference>
<protein>
    <recommendedName>
        <fullName evidence="9">ATP-dependent dethiobiotin synthetase BioD</fullName>
        <ecNumber evidence="9">6.3.3.3</ecNumber>
    </recommendedName>
    <alternativeName>
        <fullName evidence="9">DTB synthetase</fullName>
        <shortName evidence="9">DTBS</shortName>
    </alternativeName>
    <alternativeName>
        <fullName evidence="9">Dethiobiotin synthase</fullName>
    </alternativeName>
</protein>
<evidence type="ECO:0000256" key="8">
    <source>
        <dbReference type="ARBA" id="ARBA00047386"/>
    </source>
</evidence>
<accession>A0A9D1KT14</accession>
<comment type="subunit">
    <text evidence="9">Homodimer.</text>
</comment>
<comment type="pathway">
    <text evidence="9">Cofactor biosynthesis; biotin biosynthesis; biotin from 7,8-diaminononanoate: step 1/2.</text>
</comment>
<dbReference type="GO" id="GO:0004141">
    <property type="term" value="F:dethiobiotin synthase activity"/>
    <property type="evidence" value="ECO:0007669"/>
    <property type="project" value="UniProtKB-UniRule"/>
</dbReference>
<dbReference type="AlphaFoldDB" id="A0A9D1KT14"/>
<name>A0A9D1KT14_9FLAO</name>
<keyword evidence="5 9" id="KW-0093">Biotin biosynthesis</keyword>
<dbReference type="Proteomes" id="UP000824161">
    <property type="component" value="Unassembled WGS sequence"/>
</dbReference>
<evidence type="ECO:0000256" key="4">
    <source>
        <dbReference type="ARBA" id="ARBA00022741"/>
    </source>
</evidence>
<keyword evidence="4 9" id="KW-0547">Nucleotide-binding</keyword>
<dbReference type="SUPFAM" id="SSF52540">
    <property type="entry name" value="P-loop containing nucleoside triphosphate hydrolases"/>
    <property type="match status" value="1"/>
</dbReference>
<comment type="caution">
    <text evidence="9">Lacks conserved residue(s) required for the propagation of feature annotation.</text>
</comment>
<comment type="cofactor">
    <cofactor evidence="9">
        <name>Mg(2+)</name>
        <dbReference type="ChEBI" id="CHEBI:18420"/>
    </cofactor>
</comment>
<evidence type="ECO:0000256" key="5">
    <source>
        <dbReference type="ARBA" id="ARBA00022756"/>
    </source>
</evidence>
<evidence type="ECO:0000256" key="9">
    <source>
        <dbReference type="HAMAP-Rule" id="MF_00336"/>
    </source>
</evidence>
<dbReference type="PIRSF" id="PIRSF006755">
    <property type="entry name" value="DTB_synth"/>
    <property type="match status" value="1"/>
</dbReference>
<reference evidence="10" key="2">
    <citation type="journal article" date="2021" name="PeerJ">
        <title>Extensive microbial diversity within the chicken gut microbiome revealed by metagenomics and culture.</title>
        <authorList>
            <person name="Gilroy R."/>
            <person name="Ravi A."/>
            <person name="Getino M."/>
            <person name="Pursley I."/>
            <person name="Horton D.L."/>
            <person name="Alikhan N.F."/>
            <person name="Baker D."/>
            <person name="Gharbi K."/>
            <person name="Hall N."/>
            <person name="Watson M."/>
            <person name="Adriaenssens E.M."/>
            <person name="Foster-Nyarko E."/>
            <person name="Jarju S."/>
            <person name="Secka A."/>
            <person name="Antonio M."/>
            <person name="Oren A."/>
            <person name="Chaudhuri R.R."/>
            <person name="La Ragione R."/>
            <person name="Hildebrand F."/>
            <person name="Pallen M.J."/>
        </authorList>
    </citation>
    <scope>NUCLEOTIDE SEQUENCE</scope>
    <source>
        <strain evidence="10">1383</strain>
    </source>
</reference>
<dbReference type="GO" id="GO:0000287">
    <property type="term" value="F:magnesium ion binding"/>
    <property type="evidence" value="ECO:0007669"/>
    <property type="project" value="UniProtKB-UniRule"/>
</dbReference>
<feature type="binding site" evidence="9">
    <location>
        <position position="117"/>
    </location>
    <ligand>
        <name>Mg(2+)</name>
        <dbReference type="ChEBI" id="CHEBI:18420"/>
    </ligand>
</feature>
<keyword evidence="2 9" id="KW-0436">Ligase</keyword>
<evidence type="ECO:0000256" key="6">
    <source>
        <dbReference type="ARBA" id="ARBA00022840"/>
    </source>
</evidence>
<feature type="binding site" evidence="9">
    <location>
        <position position="52"/>
    </location>
    <ligand>
        <name>ATP</name>
        <dbReference type="ChEBI" id="CHEBI:30616"/>
    </ligand>
</feature>
<dbReference type="GO" id="GO:0005829">
    <property type="term" value="C:cytosol"/>
    <property type="evidence" value="ECO:0007669"/>
    <property type="project" value="TreeGrafter"/>
</dbReference>
<feature type="binding site" evidence="9">
    <location>
        <begin position="117"/>
        <end position="120"/>
    </location>
    <ligand>
        <name>ATP</name>
        <dbReference type="ChEBI" id="CHEBI:30616"/>
    </ligand>
</feature>
<comment type="function">
    <text evidence="9">Catalyzes a mechanistically unusual reaction, the ATP-dependent insertion of CO2 between the N7 and N8 nitrogen atoms of 7,8-diaminopelargonic acid (DAPA, also called 7,8-diammoniononanoate) to form a ureido ring.</text>
</comment>
<comment type="similarity">
    <text evidence="9">Belongs to the dethiobiotin synthetase family.</text>
</comment>
<dbReference type="NCBIfam" id="TIGR00347">
    <property type="entry name" value="bioD"/>
    <property type="match status" value="1"/>
</dbReference>
<comment type="catalytic activity">
    <reaction evidence="8">
        <text>(7R,8S)-8-amino-7-(carboxyamino)nonanoate + ATP = (4R,5S)-dethiobiotin + ADP + phosphate + H(+)</text>
        <dbReference type="Rhea" id="RHEA:63684"/>
        <dbReference type="ChEBI" id="CHEBI:15378"/>
        <dbReference type="ChEBI" id="CHEBI:30616"/>
        <dbReference type="ChEBI" id="CHEBI:43474"/>
        <dbReference type="ChEBI" id="CHEBI:149470"/>
        <dbReference type="ChEBI" id="CHEBI:149473"/>
        <dbReference type="ChEBI" id="CHEBI:456216"/>
    </reaction>
</comment>
<dbReference type="InterPro" id="IPR027417">
    <property type="entry name" value="P-loop_NTPase"/>
</dbReference>
<dbReference type="Gene3D" id="3.40.50.300">
    <property type="entry name" value="P-loop containing nucleotide triphosphate hydrolases"/>
    <property type="match status" value="1"/>
</dbReference>
<dbReference type="GO" id="GO:0009102">
    <property type="term" value="P:biotin biosynthetic process"/>
    <property type="evidence" value="ECO:0007669"/>
    <property type="project" value="UniProtKB-UniRule"/>
</dbReference>
<dbReference type="GO" id="GO:0005524">
    <property type="term" value="F:ATP binding"/>
    <property type="evidence" value="ECO:0007669"/>
    <property type="project" value="UniProtKB-UniRule"/>
</dbReference>
<dbReference type="PANTHER" id="PTHR43210">
    <property type="entry name" value="DETHIOBIOTIN SYNTHETASE"/>
    <property type="match status" value="1"/>
</dbReference>
<keyword evidence="7 9" id="KW-0460">Magnesium</keyword>
<feature type="binding site" evidence="9">
    <location>
        <position position="19"/>
    </location>
    <ligand>
        <name>Mg(2+)</name>
        <dbReference type="ChEBI" id="CHEBI:18420"/>
    </ligand>
</feature>
<comment type="catalytic activity">
    <reaction evidence="9">
        <text>(7R,8S)-7,8-diammoniononanoate + CO2 + ATP = (4R,5S)-dethiobiotin + ADP + phosphate + 3 H(+)</text>
        <dbReference type="Rhea" id="RHEA:15805"/>
        <dbReference type="ChEBI" id="CHEBI:15378"/>
        <dbReference type="ChEBI" id="CHEBI:16526"/>
        <dbReference type="ChEBI" id="CHEBI:30616"/>
        <dbReference type="ChEBI" id="CHEBI:43474"/>
        <dbReference type="ChEBI" id="CHEBI:149469"/>
        <dbReference type="ChEBI" id="CHEBI:149473"/>
        <dbReference type="ChEBI" id="CHEBI:456216"/>
        <dbReference type="EC" id="6.3.3.3"/>
    </reaction>
</comment>
<organism evidence="10 11">
    <name type="scientific">Candidatus Merdimorpha stercoravium</name>
    <dbReference type="NCBI Taxonomy" id="2840863"/>
    <lineage>
        <taxon>Bacteria</taxon>
        <taxon>Pseudomonadati</taxon>
        <taxon>Bacteroidota</taxon>
        <taxon>Flavobacteriia</taxon>
        <taxon>Flavobacteriales</taxon>
        <taxon>Candidatus Merdimorpha</taxon>
    </lineage>
</organism>
<proteinExistence type="inferred from homology"/>
<gene>
    <name evidence="9 10" type="primary">bioD</name>
    <name evidence="10" type="ORF">IAC44_01460</name>
</gene>
<dbReference type="HAMAP" id="MF_00336">
    <property type="entry name" value="BioD"/>
    <property type="match status" value="1"/>
</dbReference>
<evidence type="ECO:0000256" key="1">
    <source>
        <dbReference type="ARBA" id="ARBA00022490"/>
    </source>
</evidence>
<evidence type="ECO:0000256" key="7">
    <source>
        <dbReference type="ARBA" id="ARBA00022842"/>
    </source>
</evidence>
<evidence type="ECO:0000256" key="3">
    <source>
        <dbReference type="ARBA" id="ARBA00022723"/>
    </source>
</evidence>
<dbReference type="EC" id="6.3.3.3" evidence="9"/>
<comment type="caution">
    <text evidence="10">The sequence shown here is derived from an EMBL/GenBank/DDBJ whole genome shotgun (WGS) entry which is preliminary data.</text>
</comment>
<sequence>MEHKKTYFITGIDTDAGKTWVTGAFARYLVDRGQSVVTQKIAQTGCVDASEDIERHRLMMGTGALPEDAQGLTCPFIFTVPCSPHLAAEIDGGRIDPEKITAARKELEKRYEYVLCEGVGGLCVPLTREEYLIDWLARQDLPVVLVTSGKLGSINHTVMSLEVCRSRGIDIAAVVYNYYPDVLPQIEADTVRVIRDYLDKTYPRCAFIRVGNLAQEGYGSADFSALL</sequence>
<evidence type="ECO:0000256" key="2">
    <source>
        <dbReference type="ARBA" id="ARBA00022598"/>
    </source>
</evidence>
<keyword evidence="1 9" id="KW-0963">Cytoplasm</keyword>
<dbReference type="EMBL" id="DVLY01000034">
    <property type="protein sequence ID" value="HIT97487.1"/>
    <property type="molecule type" value="Genomic_DNA"/>
</dbReference>
<comment type="subcellular location">
    <subcellularLocation>
        <location evidence="9">Cytoplasm</location>
    </subcellularLocation>
</comment>
<evidence type="ECO:0000313" key="10">
    <source>
        <dbReference type="EMBL" id="HIT97487.1"/>
    </source>
</evidence>
<dbReference type="Pfam" id="PF13500">
    <property type="entry name" value="AAA_26"/>
    <property type="match status" value="1"/>
</dbReference>
<evidence type="ECO:0000313" key="11">
    <source>
        <dbReference type="Proteomes" id="UP000824161"/>
    </source>
</evidence>
<feature type="binding site" evidence="9">
    <location>
        <position position="44"/>
    </location>
    <ligand>
        <name>substrate</name>
    </ligand>
</feature>
<dbReference type="InterPro" id="IPR004472">
    <property type="entry name" value="DTB_synth_BioD"/>
</dbReference>
<dbReference type="PANTHER" id="PTHR43210:SF2">
    <property type="entry name" value="ATP-DEPENDENT DETHIOBIOTIN SYNTHETASE BIOD 2"/>
    <property type="match status" value="1"/>
</dbReference>
<feature type="active site" evidence="9">
    <location>
        <position position="40"/>
    </location>
</feature>
<keyword evidence="3 9" id="KW-0479">Metal-binding</keyword>
<dbReference type="CDD" id="cd03109">
    <property type="entry name" value="DTBS"/>
    <property type="match status" value="1"/>
</dbReference>